<keyword evidence="7" id="KW-1185">Reference proteome</keyword>
<dbReference type="STRING" id="400727.A0A2T7PJW5"/>
<dbReference type="GO" id="GO:0070679">
    <property type="term" value="F:inositol 1,4,5 trisphosphate binding"/>
    <property type="evidence" value="ECO:0007669"/>
    <property type="project" value="TreeGrafter"/>
</dbReference>
<dbReference type="InterPro" id="IPR002153">
    <property type="entry name" value="TRPC_channel"/>
</dbReference>
<feature type="transmembrane region" description="Helical" evidence="5">
    <location>
        <begin position="33"/>
        <end position="55"/>
    </location>
</feature>
<reference evidence="6 7" key="1">
    <citation type="submission" date="2018-04" db="EMBL/GenBank/DDBJ databases">
        <title>The genome of golden apple snail Pomacea canaliculata provides insight into stress tolerance and invasive adaptation.</title>
        <authorList>
            <person name="Liu C."/>
            <person name="Liu B."/>
            <person name="Ren Y."/>
            <person name="Zhang Y."/>
            <person name="Wang H."/>
            <person name="Li S."/>
            <person name="Jiang F."/>
            <person name="Yin L."/>
            <person name="Zhang G."/>
            <person name="Qian W."/>
            <person name="Fan W."/>
        </authorList>
    </citation>
    <scope>NUCLEOTIDE SEQUENCE [LARGE SCALE GENOMIC DNA]</scope>
    <source>
        <strain evidence="6">SZHN2017</strain>
        <tissue evidence="6">Muscle</tissue>
    </source>
</reference>
<accession>A0A2T7PJW5</accession>
<feature type="compositionally biased region" description="Basic and acidic residues" evidence="4">
    <location>
        <begin position="524"/>
        <end position="535"/>
    </location>
</feature>
<dbReference type="EMBL" id="PZQS01000003">
    <property type="protein sequence ID" value="PVD33708.1"/>
    <property type="molecule type" value="Genomic_DNA"/>
</dbReference>
<gene>
    <name evidence="6" type="ORF">C0Q70_04968</name>
</gene>
<keyword evidence="1" id="KW-0813">Transport</keyword>
<dbReference type="OrthoDB" id="2373987at2759"/>
<dbReference type="PANTHER" id="PTHR10117:SF54">
    <property type="entry name" value="TRANSIENT RECEPTOR POTENTIAL-GAMMA PROTEIN"/>
    <property type="match status" value="1"/>
</dbReference>
<feature type="compositionally biased region" description="Low complexity" evidence="4">
    <location>
        <begin position="471"/>
        <end position="483"/>
    </location>
</feature>
<feature type="compositionally biased region" description="Polar residues" evidence="4">
    <location>
        <begin position="438"/>
        <end position="452"/>
    </location>
</feature>
<evidence type="ECO:0000256" key="2">
    <source>
        <dbReference type="ARBA" id="ARBA00023065"/>
    </source>
</evidence>
<feature type="region of interest" description="Disordered" evidence="4">
    <location>
        <begin position="308"/>
        <end position="634"/>
    </location>
</feature>
<dbReference type="GO" id="GO:0005886">
    <property type="term" value="C:plasma membrane"/>
    <property type="evidence" value="ECO:0007669"/>
    <property type="project" value="TreeGrafter"/>
</dbReference>
<sequence>MQTTSTLFWAAFGMGNSAAPNIEHEGRHHMVELVGYILYGVYILGAVVVLINMLIAMMSNTFEEIQECEDIEWKFARAKLWISFIEEGTTLPIPFNIVPTPKSILKLIYSIRNLFSGCSASGFLRTNLAERADTDDKDGGFEIDYKAIMHKVVLRYIHKMKFEKKGDSIKEEMLDAKEEIIAQTYNLFTSLHVRLDAMERQLLAVTSDVASKGVYSAHPTYINVTTYAPGGGARIPAPTTTSTAGANTTTVVRSTSPSQFGHHTPLHMTRSVPGAVAEVAMTSGLPTPGFYEPRREFVSRRWSYYQDRSRRSERYKASPEQVLPEPPSTHRKDSVRSDKQGRQLQQQQDPDHHPQLYRQMATTSDHSPPRQQFREDNSSVRRQSRRQSDYSPVRYAEGKGHSPVRLQDRPDFDERLVEQTELREQQPREKIRDKREIQTTSLQHVEGPSSSLHAHFGGSRSSRLNPLHGDQASQAPRASSPSSTGLGNQMYVHPQPQPPPQSQPLQDFILRPDLTPTRAQRPALRREFSRTERHYSRGGADGKGNRSPSLGVSSGGQGGAGGEDRDRAARSLTPRASPSASPLQPSPTRVIPQALHEAMLAEDHHARTQSLHRNHNRRSSRRSPALKAQRSKEV</sequence>
<dbReference type="Proteomes" id="UP000245119">
    <property type="component" value="Linkage Group LG3"/>
</dbReference>
<proteinExistence type="predicted"/>
<evidence type="ECO:0000256" key="5">
    <source>
        <dbReference type="SAM" id="Phobius"/>
    </source>
</evidence>
<evidence type="ECO:0000256" key="1">
    <source>
        <dbReference type="ARBA" id="ARBA00022448"/>
    </source>
</evidence>
<dbReference type="GO" id="GO:0051480">
    <property type="term" value="P:regulation of cytosolic calcium ion concentration"/>
    <property type="evidence" value="ECO:0007669"/>
    <property type="project" value="TreeGrafter"/>
</dbReference>
<keyword evidence="5" id="KW-1133">Transmembrane helix</keyword>
<keyword evidence="3" id="KW-0407">Ion channel</keyword>
<keyword evidence="5" id="KW-0472">Membrane</keyword>
<keyword evidence="5" id="KW-0812">Transmembrane</keyword>
<evidence type="ECO:0000313" key="6">
    <source>
        <dbReference type="EMBL" id="PVD33708.1"/>
    </source>
</evidence>
<comment type="caution">
    <text evidence="6">The sequence shown here is derived from an EMBL/GenBank/DDBJ whole genome shotgun (WGS) entry which is preliminary data.</text>
</comment>
<dbReference type="PRINTS" id="PR01097">
    <property type="entry name" value="TRNSRECEPTRP"/>
</dbReference>
<evidence type="ECO:0000313" key="7">
    <source>
        <dbReference type="Proteomes" id="UP000245119"/>
    </source>
</evidence>
<feature type="compositionally biased region" description="Basic and acidic residues" evidence="4">
    <location>
        <begin position="308"/>
        <end position="317"/>
    </location>
</feature>
<dbReference type="GO" id="GO:0034703">
    <property type="term" value="C:cation channel complex"/>
    <property type="evidence" value="ECO:0007669"/>
    <property type="project" value="TreeGrafter"/>
</dbReference>
<feature type="compositionally biased region" description="Basic and acidic residues" evidence="4">
    <location>
        <begin position="328"/>
        <end position="341"/>
    </location>
</feature>
<dbReference type="GO" id="GO:0015279">
    <property type="term" value="F:store-operated calcium channel activity"/>
    <property type="evidence" value="ECO:0007669"/>
    <property type="project" value="TreeGrafter"/>
</dbReference>
<feature type="compositionally biased region" description="Polar residues" evidence="4">
    <location>
        <begin position="360"/>
        <end position="370"/>
    </location>
</feature>
<organism evidence="6 7">
    <name type="scientific">Pomacea canaliculata</name>
    <name type="common">Golden apple snail</name>
    <dbReference type="NCBI Taxonomy" id="400727"/>
    <lineage>
        <taxon>Eukaryota</taxon>
        <taxon>Metazoa</taxon>
        <taxon>Spiralia</taxon>
        <taxon>Lophotrochozoa</taxon>
        <taxon>Mollusca</taxon>
        <taxon>Gastropoda</taxon>
        <taxon>Caenogastropoda</taxon>
        <taxon>Architaenioglossa</taxon>
        <taxon>Ampullarioidea</taxon>
        <taxon>Ampullariidae</taxon>
        <taxon>Pomacea</taxon>
    </lineage>
</organism>
<feature type="compositionally biased region" description="Basic residues" evidence="4">
    <location>
        <begin position="610"/>
        <end position="621"/>
    </location>
</feature>
<evidence type="ECO:0000256" key="4">
    <source>
        <dbReference type="SAM" id="MobiDB-lite"/>
    </source>
</evidence>
<feature type="compositionally biased region" description="Basic and acidic residues" evidence="4">
    <location>
        <begin position="396"/>
        <end position="437"/>
    </location>
</feature>
<name>A0A2T7PJW5_POMCA</name>
<feature type="compositionally biased region" description="Low complexity" evidence="4">
    <location>
        <begin position="574"/>
        <end position="587"/>
    </location>
</feature>
<protein>
    <submittedName>
        <fullName evidence="6">Uncharacterized protein</fullName>
    </submittedName>
</protein>
<evidence type="ECO:0000256" key="3">
    <source>
        <dbReference type="ARBA" id="ARBA00023303"/>
    </source>
</evidence>
<dbReference type="AlphaFoldDB" id="A0A2T7PJW5"/>
<keyword evidence="2" id="KW-0406">Ion transport</keyword>
<dbReference type="PANTHER" id="PTHR10117">
    <property type="entry name" value="TRANSIENT RECEPTOR POTENTIAL CHANNEL"/>
    <property type="match status" value="1"/>
</dbReference>